<dbReference type="PANTHER" id="PTHR35586:SF1">
    <property type="entry name" value="SLL1691 PROTEIN"/>
    <property type="match status" value="1"/>
</dbReference>
<dbReference type="AlphaFoldDB" id="K4LCR2"/>
<keyword evidence="3" id="KW-1185">Reference proteome</keyword>
<dbReference type="EMBL" id="CP003732">
    <property type="protein sequence ID" value="AFV10548.1"/>
    <property type="molecule type" value="Genomic_DNA"/>
</dbReference>
<dbReference type="HOGENOM" id="CLU_071039_0_0_9"/>
<evidence type="ECO:0000313" key="3">
    <source>
        <dbReference type="Proteomes" id="UP000000467"/>
    </source>
</evidence>
<name>K4LCR2_THEPS</name>
<proteinExistence type="predicted"/>
<sequence>MTENQIDHDRLFKELLESFFAEFMELFFPEAARSIDLTQLRFLQQEIFTDVTAGDRHEVDILVETRLKGQPGLILVHIEPQSYVQKNFNERMFVYFSRLYEKHRRKILPVAVFGYDRVRDEPDSFEIVFPFLDVLNFRFYKLELKKLDWREYIHSDNPVAAALLSKMGFRPGERVRVKVEFLRMLARMKLDPARMELLAAFFETYLKLDREEEEQLYRELGKMDKKEVDAIMQITTSWHEKGRAEGRAEGLAEGRAEGRAEGLVEGKIKAKQEVICRYLACRFGADSAAIQEKVPQLTDMDALDRVLDRLFAAGSLEEARSIIWEELSRFIQ</sequence>
<gene>
    <name evidence="2" type="ordered locus">Tph_c03010</name>
</gene>
<dbReference type="OrthoDB" id="419816at2"/>
<dbReference type="Pfam" id="PF04754">
    <property type="entry name" value="Transposase_31"/>
    <property type="match status" value="1"/>
</dbReference>
<protein>
    <submittedName>
        <fullName evidence="2">Transposase</fullName>
    </submittedName>
</protein>
<dbReference type="KEGG" id="tpz:Tph_c03010"/>
<reference evidence="2 3" key="1">
    <citation type="journal article" date="2012" name="BMC Genomics">
        <title>Genome-guided analysis of physiological and morphological traits of the fermentative acetate oxidizer Thermacetogenium phaeum.</title>
        <authorList>
            <person name="Oehler D."/>
            <person name="Poehlein A."/>
            <person name="Leimbach A."/>
            <person name="Muller N."/>
            <person name="Daniel R."/>
            <person name="Gottschalk G."/>
            <person name="Schink B."/>
        </authorList>
    </citation>
    <scope>NUCLEOTIDE SEQUENCE [LARGE SCALE GENOMIC DNA]</scope>
    <source>
        <strain evidence="3">ATCC BAA-254 / DSM 26808 / PB</strain>
    </source>
</reference>
<evidence type="ECO:0000313" key="2">
    <source>
        <dbReference type="EMBL" id="AFV10548.1"/>
    </source>
</evidence>
<dbReference type="eggNOG" id="COG5464">
    <property type="taxonomic scope" value="Bacteria"/>
</dbReference>
<accession>K4LCR2</accession>
<dbReference type="PANTHER" id="PTHR35586">
    <property type="entry name" value="SLL1691 PROTEIN"/>
    <property type="match status" value="1"/>
</dbReference>
<evidence type="ECO:0000259" key="1">
    <source>
        <dbReference type="Pfam" id="PF04754"/>
    </source>
</evidence>
<feature type="domain" description="Transposase (putative) YhgA-like" evidence="1">
    <location>
        <begin position="7"/>
        <end position="106"/>
    </location>
</feature>
<dbReference type="Proteomes" id="UP000000467">
    <property type="component" value="Chromosome"/>
</dbReference>
<dbReference type="STRING" id="1089553.Tph_c03010"/>
<dbReference type="RefSeq" id="WP_015049467.1">
    <property type="nucleotide sequence ID" value="NC_018870.1"/>
</dbReference>
<dbReference type="InterPro" id="IPR006842">
    <property type="entry name" value="Transposase_31"/>
</dbReference>
<organism evidence="2 3">
    <name type="scientific">Thermacetogenium phaeum (strain ATCC BAA-254 / DSM 26808 / PB)</name>
    <dbReference type="NCBI Taxonomy" id="1089553"/>
    <lineage>
        <taxon>Bacteria</taxon>
        <taxon>Bacillati</taxon>
        <taxon>Bacillota</taxon>
        <taxon>Clostridia</taxon>
        <taxon>Thermoanaerobacterales</taxon>
        <taxon>Thermoanaerobacteraceae</taxon>
        <taxon>Thermacetogenium</taxon>
    </lineage>
</organism>